<evidence type="ECO:0000313" key="1">
    <source>
        <dbReference type="EMBL" id="MFD2262941.1"/>
    </source>
</evidence>
<proteinExistence type="predicted"/>
<organism evidence="1 2">
    <name type="scientific">Lacibacterium aquatile</name>
    <dbReference type="NCBI Taxonomy" id="1168082"/>
    <lineage>
        <taxon>Bacteria</taxon>
        <taxon>Pseudomonadati</taxon>
        <taxon>Pseudomonadota</taxon>
        <taxon>Alphaproteobacteria</taxon>
        <taxon>Rhodospirillales</taxon>
        <taxon>Rhodospirillaceae</taxon>
    </lineage>
</organism>
<accession>A0ABW5DTS8</accession>
<reference evidence="2" key="1">
    <citation type="journal article" date="2019" name="Int. J. Syst. Evol. Microbiol.">
        <title>The Global Catalogue of Microorganisms (GCM) 10K type strain sequencing project: providing services to taxonomists for standard genome sequencing and annotation.</title>
        <authorList>
            <consortium name="The Broad Institute Genomics Platform"/>
            <consortium name="The Broad Institute Genome Sequencing Center for Infectious Disease"/>
            <person name="Wu L."/>
            <person name="Ma J."/>
        </authorList>
    </citation>
    <scope>NUCLEOTIDE SEQUENCE [LARGE SCALE GENOMIC DNA]</scope>
    <source>
        <strain evidence="2">CGMCC 1.19062</strain>
    </source>
</reference>
<sequence>MRLRSFALLIVGAAIVVGGGFAGYRYWLDPRDIPVGFISANGRIEATEIDVAAKYGGRVAEVLYDEGAYVQAGQVVARMDVTEAAAALRAAQAQVTRAQETKRQANFLIDQRQGELTFADKEQQRTQALFAKGFATAQKVDQSRTIRSTAFAALEAARSSQAAADAAILAAEAEADRLMRQVADGTLAAPRAGRVLYRLAEPGEVIGTGGKILTLLDLSDVYMTVFLPSALAGKIAIGQEARVIVDPLPDRAIPASVAFISTRAQFTPKQVETQSERDRMVFRAKLRVPNRLVEAHIDQVKTGVTGVAYLKERVELVWPNWLDSDLVKEAARQ</sequence>
<gene>
    <name evidence="1" type="ORF">ACFSM5_08590</name>
</gene>
<keyword evidence="2" id="KW-1185">Reference proteome</keyword>
<dbReference type="RefSeq" id="WP_379875910.1">
    <property type="nucleotide sequence ID" value="NZ_JBHUIP010000006.1"/>
</dbReference>
<dbReference type="EMBL" id="JBHUIP010000006">
    <property type="protein sequence ID" value="MFD2262941.1"/>
    <property type="molecule type" value="Genomic_DNA"/>
</dbReference>
<dbReference type="Proteomes" id="UP001597295">
    <property type="component" value="Unassembled WGS sequence"/>
</dbReference>
<name>A0ABW5DTS8_9PROT</name>
<dbReference type="Gene3D" id="2.40.30.170">
    <property type="match status" value="1"/>
</dbReference>
<protein>
    <submittedName>
        <fullName evidence="1">HlyD family secretion protein</fullName>
    </submittedName>
</protein>
<dbReference type="SUPFAM" id="SSF111369">
    <property type="entry name" value="HlyD-like secretion proteins"/>
    <property type="match status" value="1"/>
</dbReference>
<evidence type="ECO:0000313" key="2">
    <source>
        <dbReference type="Proteomes" id="UP001597295"/>
    </source>
</evidence>
<dbReference type="PANTHER" id="PTHR30438">
    <property type="entry name" value="36 KDA ANTIGEN-RELATED"/>
    <property type="match status" value="1"/>
</dbReference>
<comment type="caution">
    <text evidence="1">The sequence shown here is derived from an EMBL/GenBank/DDBJ whole genome shotgun (WGS) entry which is preliminary data.</text>
</comment>
<dbReference type="Gene3D" id="2.40.50.100">
    <property type="match status" value="1"/>
</dbReference>
<dbReference type="PANTHER" id="PTHR30438:SF2">
    <property type="entry name" value="MEMBRANE PROTEIN"/>
    <property type="match status" value="1"/>
</dbReference>